<name>A0A0L0NNU4_CANAR</name>
<organism evidence="2 3">
    <name type="scientific">Candidozyma auris</name>
    <name type="common">Yeast</name>
    <name type="synonym">Candida auris</name>
    <dbReference type="NCBI Taxonomy" id="498019"/>
    <lineage>
        <taxon>Eukaryota</taxon>
        <taxon>Fungi</taxon>
        <taxon>Dikarya</taxon>
        <taxon>Ascomycota</taxon>
        <taxon>Saccharomycotina</taxon>
        <taxon>Pichiomycetes</taxon>
        <taxon>Metschnikowiaceae</taxon>
        <taxon>Candidozyma</taxon>
    </lineage>
</organism>
<dbReference type="SUPFAM" id="SSF53335">
    <property type="entry name" value="S-adenosyl-L-methionine-dependent methyltransferases"/>
    <property type="match status" value="1"/>
</dbReference>
<dbReference type="InterPro" id="IPR029063">
    <property type="entry name" value="SAM-dependent_MTases_sf"/>
</dbReference>
<dbReference type="GO" id="GO:0005737">
    <property type="term" value="C:cytoplasm"/>
    <property type="evidence" value="ECO:0007669"/>
    <property type="project" value="TreeGrafter"/>
</dbReference>
<comment type="caution">
    <text evidence="2">The sequence shown here is derived from an EMBL/GenBank/DDBJ whole genome shotgun (WGS) entry which is preliminary data.</text>
</comment>
<dbReference type="VEuPathDB" id="FungiDB:CJJ09_003569"/>
<protein>
    <submittedName>
        <fullName evidence="2">Uncharacterized protein</fullName>
    </submittedName>
</protein>
<dbReference type="VEuPathDB" id="FungiDB:CJI97_001288"/>
<dbReference type="PANTHER" id="PTHR14614:SF130">
    <property type="entry name" value="PROTEIN-LYSINE N-METHYLTRANSFERASE EEF2KMT"/>
    <property type="match status" value="1"/>
</dbReference>
<dbReference type="GO" id="GO:0008757">
    <property type="term" value="F:S-adenosylmethionine-dependent methyltransferase activity"/>
    <property type="evidence" value="ECO:0007669"/>
    <property type="project" value="UniProtKB-ARBA"/>
</dbReference>
<sequence length="418" mass="46794">MPSIIAALRLRALIKEIFGSPELLQTASRRDILAAVEDVAQTNPYYARMFMSEYIKRIEEEDAEAEEAKEEKPGEFRETRDQRDPESIEYPKDDPVQGRKLEICGVHEHKVGDEHDEHNKLEADPHIQPLKELLDSPSRLLLPSRLSLLVLLSSPVCYLSMAANTPSVEPQFSENDNGPSVDPYELLCSTLSAKPLAPSDPDRLRFLVDSSTWVTIHETPRVISGQGTTGARTWNAALLLALAVNTNPRFQNMFRDCTVLELGAGTGLVLLALAKKKNIHGFKKLLVTDGAAEVVQKLPSTFANNSADDDVEFVQFIWGEEAPRADIVMGADIVYDPSVLEILANCLNTFFANGTKLAVIARSERNPETTKMWEAICEQQFEREVVMVEDPEKLELPCWFDKGKQIVVEILRRKALLK</sequence>
<feature type="region of interest" description="Disordered" evidence="1">
    <location>
        <begin position="62"/>
        <end position="94"/>
    </location>
</feature>
<evidence type="ECO:0000313" key="2">
    <source>
        <dbReference type="EMBL" id="KND95821.1"/>
    </source>
</evidence>
<dbReference type="InterPro" id="IPR019410">
    <property type="entry name" value="Methyltransf_16"/>
</dbReference>
<feature type="compositionally biased region" description="Basic and acidic residues" evidence="1">
    <location>
        <begin position="69"/>
        <end position="94"/>
    </location>
</feature>
<dbReference type="EMBL" id="LGST01000065">
    <property type="protein sequence ID" value="KND95821.1"/>
    <property type="molecule type" value="Genomic_DNA"/>
</dbReference>
<dbReference type="AlphaFoldDB" id="A0A0L0NNU4"/>
<dbReference type="VEuPathDB" id="FungiDB:QG37_07923"/>
<accession>A0A0L0NNU4</accession>
<dbReference type="Proteomes" id="UP000037122">
    <property type="component" value="Unassembled WGS sequence"/>
</dbReference>
<evidence type="ECO:0000256" key="1">
    <source>
        <dbReference type="SAM" id="MobiDB-lite"/>
    </source>
</evidence>
<dbReference type="PANTHER" id="PTHR14614">
    <property type="entry name" value="HEPATOCELLULAR CARCINOMA-ASSOCIATED ANTIGEN"/>
    <property type="match status" value="1"/>
</dbReference>
<evidence type="ECO:0000313" key="3">
    <source>
        <dbReference type="Proteomes" id="UP000037122"/>
    </source>
</evidence>
<proteinExistence type="predicted"/>
<dbReference type="VEuPathDB" id="FungiDB:B9J08_001316"/>
<dbReference type="VEuPathDB" id="FungiDB:CJJ07_005409"/>
<dbReference type="VEuPathDB" id="FungiDB:CJI96_0001326"/>
<dbReference type="Pfam" id="PF10294">
    <property type="entry name" value="Methyltransf_16"/>
    <property type="match status" value="1"/>
</dbReference>
<reference evidence="3" key="1">
    <citation type="journal article" date="2015" name="BMC Genomics">
        <title>Draft genome of a commonly misdiagnosed multidrug resistant pathogen Candida auris.</title>
        <authorList>
            <person name="Chatterjee S."/>
            <person name="Alampalli S.V."/>
            <person name="Nageshan R.K."/>
            <person name="Chettiar S.T."/>
            <person name="Joshi S."/>
            <person name="Tatu U.S."/>
        </authorList>
    </citation>
    <scope>NUCLEOTIDE SEQUENCE [LARGE SCALE GENOMIC DNA]</scope>
    <source>
        <strain evidence="3">6684</strain>
    </source>
</reference>
<gene>
    <name evidence="2" type="ORF">QG37_07923</name>
</gene>
<dbReference type="Gene3D" id="3.40.50.150">
    <property type="entry name" value="Vaccinia Virus protein VP39"/>
    <property type="match status" value="1"/>
</dbReference>